<organism evidence="3 4">
    <name type="scientific">Litchfieldia luteola</name>
    <dbReference type="NCBI Taxonomy" id="682179"/>
    <lineage>
        <taxon>Bacteria</taxon>
        <taxon>Bacillati</taxon>
        <taxon>Bacillota</taxon>
        <taxon>Bacilli</taxon>
        <taxon>Bacillales</taxon>
        <taxon>Bacillaceae</taxon>
        <taxon>Litchfieldia</taxon>
    </lineage>
</organism>
<feature type="domain" description="D-alanyl-D-alanine carboxypeptidase-like core" evidence="2">
    <location>
        <begin position="147"/>
        <end position="276"/>
    </location>
</feature>
<feature type="compositionally biased region" description="Polar residues" evidence="1">
    <location>
        <begin position="75"/>
        <end position="84"/>
    </location>
</feature>
<protein>
    <submittedName>
        <fullName evidence="3">M15 family metallopeptidase</fullName>
    </submittedName>
</protein>
<dbReference type="CDD" id="cd14852">
    <property type="entry name" value="LD-carboxypeptidase"/>
    <property type="match status" value="1"/>
</dbReference>
<dbReference type="Gene3D" id="3.30.1380.10">
    <property type="match status" value="1"/>
</dbReference>
<accession>A0ABR9QNC7</accession>
<gene>
    <name evidence="3" type="ORF">IMZ08_18420</name>
</gene>
<evidence type="ECO:0000259" key="2">
    <source>
        <dbReference type="Pfam" id="PF02557"/>
    </source>
</evidence>
<feature type="compositionally biased region" description="Basic and acidic residues" evidence="1">
    <location>
        <begin position="44"/>
        <end position="68"/>
    </location>
</feature>
<dbReference type="InterPro" id="IPR009045">
    <property type="entry name" value="Zn_M74/Hedgehog-like"/>
</dbReference>
<dbReference type="PANTHER" id="PTHR34385:SF1">
    <property type="entry name" value="PEPTIDOGLYCAN L-ALANYL-D-GLUTAMATE ENDOPEPTIDASE CWLK"/>
    <property type="match status" value="1"/>
</dbReference>
<evidence type="ECO:0000313" key="4">
    <source>
        <dbReference type="Proteomes" id="UP001516662"/>
    </source>
</evidence>
<comment type="caution">
    <text evidence="3">The sequence shown here is derived from an EMBL/GenBank/DDBJ whole genome shotgun (WGS) entry which is preliminary data.</text>
</comment>
<dbReference type="InterPro" id="IPR052179">
    <property type="entry name" value="DD-CPase-like"/>
</dbReference>
<keyword evidence="4" id="KW-1185">Reference proteome</keyword>
<proteinExistence type="predicted"/>
<dbReference type="PROSITE" id="PS51257">
    <property type="entry name" value="PROKAR_LIPOPROTEIN"/>
    <property type="match status" value="1"/>
</dbReference>
<sequence length="299" mass="34067">MFIKSNRIIIVSLMVLFILLVGCKNSNNNLPPENASETENNSNEQKENTDPKAKTDNNEPKVVDKDSSNEEEMEQQSPDTPQNSDWVLEEVYFNKVEEQDGLLVILNPENLLALVNKEHSLPSSYIPEGMVAPNVRFSFGDEDVPKRYIRKEAAIALEEMFAKADSEGIYLFAVSGYRAYETQAYIFDSQVRKVGEEMAMHAVALPGQSEHQTGLAMDVTSRSAGFLLEEQFGDTPEGKWIQENAHLFGYIVRYQKGKEEITGYQYEPWHLRYVGKEIAKVIYENDITLEEYFEKVKGI</sequence>
<feature type="region of interest" description="Disordered" evidence="1">
    <location>
        <begin position="31"/>
        <end position="84"/>
    </location>
</feature>
<feature type="compositionally biased region" description="Low complexity" evidence="1">
    <location>
        <begin position="33"/>
        <end position="43"/>
    </location>
</feature>
<dbReference type="Proteomes" id="UP001516662">
    <property type="component" value="Unassembled WGS sequence"/>
</dbReference>
<evidence type="ECO:0000256" key="1">
    <source>
        <dbReference type="SAM" id="MobiDB-lite"/>
    </source>
</evidence>
<dbReference type="SUPFAM" id="SSF55166">
    <property type="entry name" value="Hedgehog/DD-peptidase"/>
    <property type="match status" value="1"/>
</dbReference>
<dbReference type="InterPro" id="IPR058193">
    <property type="entry name" value="VanY/YodJ_core_dom"/>
</dbReference>
<dbReference type="InterPro" id="IPR003709">
    <property type="entry name" value="VanY-like_core_dom"/>
</dbReference>
<dbReference type="EMBL" id="JADCLJ010000024">
    <property type="protein sequence ID" value="MBE4910016.1"/>
    <property type="molecule type" value="Genomic_DNA"/>
</dbReference>
<evidence type="ECO:0000313" key="3">
    <source>
        <dbReference type="EMBL" id="MBE4910016.1"/>
    </source>
</evidence>
<name>A0ABR9QNC7_9BACI</name>
<reference evidence="3 4" key="1">
    <citation type="submission" date="2020-10" db="EMBL/GenBank/DDBJ databases">
        <title>Bacillus sp. HD4P25, an endophyte from a halophyte.</title>
        <authorList>
            <person name="Sun J.-Q."/>
        </authorList>
    </citation>
    <scope>NUCLEOTIDE SEQUENCE [LARGE SCALE GENOMIC DNA]</scope>
    <source>
        <strain evidence="3 4">YIM 93174</strain>
    </source>
</reference>
<dbReference type="PANTHER" id="PTHR34385">
    <property type="entry name" value="D-ALANYL-D-ALANINE CARBOXYPEPTIDASE"/>
    <property type="match status" value="1"/>
</dbReference>
<dbReference type="RefSeq" id="WP_193539192.1">
    <property type="nucleotide sequence ID" value="NZ_JADCLJ010000024.1"/>
</dbReference>
<dbReference type="Pfam" id="PF02557">
    <property type="entry name" value="VanY"/>
    <property type="match status" value="1"/>
</dbReference>